<keyword evidence="4" id="KW-1185">Reference proteome</keyword>
<gene>
    <name evidence="3" type="ORF">GCM10011339_20060</name>
</gene>
<dbReference type="EMBL" id="BMIU01000008">
    <property type="protein sequence ID" value="GGF31837.1"/>
    <property type="molecule type" value="Genomic_DNA"/>
</dbReference>
<evidence type="ECO:0000259" key="1">
    <source>
        <dbReference type="Pfam" id="PF04422"/>
    </source>
</evidence>
<reference evidence="4" key="1">
    <citation type="journal article" date="2019" name="Int. J. Syst. Evol. Microbiol.">
        <title>The Global Catalogue of Microorganisms (GCM) 10K type strain sequencing project: providing services to taxonomists for standard genome sequencing and annotation.</title>
        <authorList>
            <consortium name="The Broad Institute Genomics Platform"/>
            <consortium name="The Broad Institute Genome Sequencing Center for Infectious Disease"/>
            <person name="Wu L."/>
            <person name="Ma J."/>
        </authorList>
    </citation>
    <scope>NUCLEOTIDE SEQUENCE [LARGE SCALE GENOMIC DNA]</scope>
    <source>
        <strain evidence="4">CGMCC 1.15407</strain>
    </source>
</reference>
<dbReference type="InterPro" id="IPR007516">
    <property type="entry name" value="Co_F420_Hydgase/DH_bsu_N"/>
</dbReference>
<name>A0ABQ1V1R4_9BACT</name>
<dbReference type="InterPro" id="IPR045220">
    <property type="entry name" value="FRHB/FDHB/HCAR-like"/>
</dbReference>
<dbReference type="Pfam" id="PF04432">
    <property type="entry name" value="FrhB_FdhB_C"/>
    <property type="match status" value="1"/>
</dbReference>
<dbReference type="PANTHER" id="PTHR31332">
    <property type="entry name" value="7-HYDROXYMETHYL CHLOROPHYLL A REDUCTASE, CHLOROPLASTIC"/>
    <property type="match status" value="1"/>
</dbReference>
<feature type="domain" description="Coenzyme F420 hydrogenase/dehydrogenase beta subunit C-terminal" evidence="2">
    <location>
        <begin position="149"/>
        <end position="317"/>
    </location>
</feature>
<accession>A0ABQ1V1R4</accession>
<dbReference type="Proteomes" id="UP000647339">
    <property type="component" value="Unassembled WGS sequence"/>
</dbReference>
<feature type="domain" description="Coenzyme F420 hydrogenase/dehydrogenase beta subunit N-terminal" evidence="1">
    <location>
        <begin position="61"/>
        <end position="140"/>
    </location>
</feature>
<sequence length="435" mass="49435">MKLDKYGEYKPTLSEEYLKSEKSASVCPFLSPELNEDKLGEEFLDAKDHYHNGLGYYNSLFAGYVKEGSFRSNGTSGGMGTWIGVELLSQGLIDGIIHVKAQPRSSTNDPYYGYSISRNKTEALEGAKTKYHVVEISSVLREVKKSPGRYLFIGVPCLVKSIRRLQREDQSLKERIPFTISLVCGHFKSVNWTKSLGWAAGIHPNELETFQYRTKGDGIPARKYVFRAFKNKDKYIQKDAANVVGGKFNQGAMMLPACNFCDDVVGETADMTIGDAWLPRFESDDNGTNLMIVRNEILRNVLFHAAENSRLELHELSADEAYKSQSGGFRQRREGLSYRLALKEKSNQWAPTKRVSANQYKVPGIRKVIYKKRMEISDIARETFYEAMQKDNYSIYTDKVGKKLKTLRKIELTSTLFRSLTTYASIRIMKLINKG</sequence>
<evidence type="ECO:0000259" key="2">
    <source>
        <dbReference type="Pfam" id="PF04432"/>
    </source>
</evidence>
<proteinExistence type="predicted"/>
<dbReference type="Pfam" id="PF04422">
    <property type="entry name" value="FrhB_FdhB_N"/>
    <property type="match status" value="1"/>
</dbReference>
<organism evidence="3 4">
    <name type="scientific">Echinicola rosea</name>
    <dbReference type="NCBI Taxonomy" id="1807691"/>
    <lineage>
        <taxon>Bacteria</taxon>
        <taxon>Pseudomonadati</taxon>
        <taxon>Bacteroidota</taxon>
        <taxon>Cytophagia</taxon>
        <taxon>Cytophagales</taxon>
        <taxon>Cyclobacteriaceae</taxon>
        <taxon>Echinicola</taxon>
    </lineage>
</organism>
<protein>
    <submittedName>
        <fullName evidence="3">Coenzyme F420 hydrogenase</fullName>
    </submittedName>
</protein>
<dbReference type="PANTHER" id="PTHR31332:SF0">
    <property type="entry name" value="7-HYDROXYMETHYL CHLOROPHYLL A REDUCTASE, CHLOROPLASTIC"/>
    <property type="match status" value="1"/>
</dbReference>
<evidence type="ECO:0000313" key="4">
    <source>
        <dbReference type="Proteomes" id="UP000647339"/>
    </source>
</evidence>
<dbReference type="InterPro" id="IPR007525">
    <property type="entry name" value="FrhB_FdhB_C"/>
</dbReference>
<comment type="caution">
    <text evidence="3">The sequence shown here is derived from an EMBL/GenBank/DDBJ whole genome shotgun (WGS) entry which is preliminary data.</text>
</comment>
<evidence type="ECO:0000313" key="3">
    <source>
        <dbReference type="EMBL" id="GGF31837.1"/>
    </source>
</evidence>